<proteinExistence type="predicted"/>
<protein>
    <recommendedName>
        <fullName evidence="5">DUF3558 domain-containing protein</fullName>
    </recommendedName>
</protein>
<name>A0ABU2H6K8_9ACTN</name>
<accession>A0ABU2H6K8</accession>
<dbReference type="EMBL" id="JAVLVT010000005">
    <property type="protein sequence ID" value="MDS1270931.1"/>
    <property type="molecule type" value="Genomic_DNA"/>
</dbReference>
<gene>
    <name evidence="3" type="ORF">RIF23_11540</name>
</gene>
<dbReference type="RefSeq" id="WP_310912486.1">
    <property type="nucleotide sequence ID" value="NZ_JAVLVT010000005.1"/>
</dbReference>
<comment type="caution">
    <text evidence="3">The sequence shown here is derived from an EMBL/GenBank/DDBJ whole genome shotgun (WGS) entry which is preliminary data.</text>
</comment>
<reference evidence="4" key="1">
    <citation type="submission" date="2023-07" db="EMBL/GenBank/DDBJ databases">
        <title>Novel species in the genus Lipingzhangella isolated from Sambhar Salt Lake.</title>
        <authorList>
            <person name="Jiya N."/>
            <person name="Kajale S."/>
            <person name="Sharma A."/>
        </authorList>
    </citation>
    <scope>NUCLEOTIDE SEQUENCE [LARGE SCALE GENOMIC DNA]</scope>
    <source>
        <strain evidence="4">LS1_29</strain>
    </source>
</reference>
<feature type="region of interest" description="Disordered" evidence="1">
    <location>
        <begin position="45"/>
        <end position="76"/>
    </location>
</feature>
<keyword evidence="2" id="KW-0732">Signal</keyword>
<evidence type="ECO:0000256" key="1">
    <source>
        <dbReference type="SAM" id="MobiDB-lite"/>
    </source>
</evidence>
<feature type="chain" id="PRO_5046510752" description="DUF3558 domain-containing protein" evidence="2">
    <location>
        <begin position="23"/>
        <end position="177"/>
    </location>
</feature>
<sequence>MRRAVVSLAGVALVLVAGCASGFDPDGDDPCEFFTEEELERYELSAGTPVATDTEEASCRFGPTEDPGPEDRESEVERANVAYLPWDVSDIEQQWQEEWDDSGLVVEEVDDEDTRLTYRFGYAPPEDNDGDNVAECRLIADREEGSIVVRLGMFGVDDNACTTLADAAPEIEEKLRY</sequence>
<dbReference type="Proteomes" id="UP001250214">
    <property type="component" value="Unassembled WGS sequence"/>
</dbReference>
<keyword evidence="4" id="KW-1185">Reference proteome</keyword>
<feature type="signal peptide" evidence="2">
    <location>
        <begin position="1"/>
        <end position="22"/>
    </location>
</feature>
<evidence type="ECO:0000256" key="2">
    <source>
        <dbReference type="SAM" id="SignalP"/>
    </source>
</evidence>
<evidence type="ECO:0008006" key="5">
    <source>
        <dbReference type="Google" id="ProtNLM"/>
    </source>
</evidence>
<organism evidence="3 4">
    <name type="scientific">Lipingzhangella rawalii</name>
    <dbReference type="NCBI Taxonomy" id="2055835"/>
    <lineage>
        <taxon>Bacteria</taxon>
        <taxon>Bacillati</taxon>
        <taxon>Actinomycetota</taxon>
        <taxon>Actinomycetes</taxon>
        <taxon>Streptosporangiales</taxon>
        <taxon>Nocardiopsidaceae</taxon>
        <taxon>Lipingzhangella</taxon>
    </lineage>
</organism>
<evidence type="ECO:0000313" key="3">
    <source>
        <dbReference type="EMBL" id="MDS1270931.1"/>
    </source>
</evidence>
<dbReference type="PROSITE" id="PS51257">
    <property type="entry name" value="PROKAR_LIPOPROTEIN"/>
    <property type="match status" value="1"/>
</dbReference>
<evidence type="ECO:0000313" key="4">
    <source>
        <dbReference type="Proteomes" id="UP001250214"/>
    </source>
</evidence>